<reference evidence="3" key="1">
    <citation type="journal article" date="2014" name="Genome Announc.">
        <title>Draft genome sequence of Colletotrichum sublineola, a destructive pathogen of cultivated sorghum.</title>
        <authorList>
            <person name="Baroncelli R."/>
            <person name="Sanz-Martin J.M."/>
            <person name="Rech G.E."/>
            <person name="Sukno S.A."/>
            <person name="Thon M.R."/>
        </authorList>
    </citation>
    <scope>NUCLEOTIDE SEQUENCE [LARGE SCALE GENOMIC DNA]</scope>
    <source>
        <strain evidence="3">TX430BB</strain>
    </source>
</reference>
<gene>
    <name evidence="2" type="ORF">CSUB01_00712</name>
</gene>
<keyword evidence="1" id="KW-0732">Signal</keyword>
<evidence type="ECO:0000313" key="3">
    <source>
        <dbReference type="Proteomes" id="UP000027238"/>
    </source>
</evidence>
<organism evidence="2 3">
    <name type="scientific">Colletotrichum sublineola</name>
    <name type="common">Sorghum anthracnose fungus</name>
    <dbReference type="NCBI Taxonomy" id="1173701"/>
    <lineage>
        <taxon>Eukaryota</taxon>
        <taxon>Fungi</taxon>
        <taxon>Dikarya</taxon>
        <taxon>Ascomycota</taxon>
        <taxon>Pezizomycotina</taxon>
        <taxon>Sordariomycetes</taxon>
        <taxon>Hypocreomycetidae</taxon>
        <taxon>Glomerellales</taxon>
        <taxon>Glomerellaceae</taxon>
        <taxon>Colletotrichum</taxon>
        <taxon>Colletotrichum graminicola species complex</taxon>
    </lineage>
</organism>
<protein>
    <submittedName>
        <fullName evidence="2">Uncharacterized protein</fullName>
    </submittedName>
</protein>
<dbReference type="HOGENOM" id="CLU_694466_0_0_1"/>
<keyword evidence="3" id="KW-1185">Reference proteome</keyword>
<sequence>MRFFSLSLLALITALFYTQAALAAQPRPVRDAKTLGLTIEPEIHVAGPGGFRAFLTIDRFWDQIDVTHISNPERAIKSREALLSIWQATTGTSASKLRYIKYIAIMNGPTVVVLDRIWSTRREDELAKMQGEDDDVDDYGESYMYGSDGEETDDIIEPIMTIKRPPTGEKDQRFSDLLNKTPFGVGAAKMCLEFTEMQNHYIESFTIGFTKEDHRCSSALPAVSKAISASKTFPSLLFCRAHAVLSRLAISVLGGVVDDLLVLDANPFISDHDLALGRIDPAGLQRPANLPVVQIAGKGQHMLDVANPIGHSRVRVDYGPAKADLRPRRRANKINFSPKRVTIGDGRLCLYIGKTADDPARAASTNSGAGCFFLDLIPKPASSVFIEVAGNAPYAQK</sequence>
<dbReference type="OrthoDB" id="10517449at2759"/>
<dbReference type="Proteomes" id="UP000027238">
    <property type="component" value="Unassembled WGS sequence"/>
</dbReference>
<dbReference type="STRING" id="1173701.A0A066XJX3"/>
<name>A0A066XJX3_COLSU</name>
<feature type="signal peptide" evidence="1">
    <location>
        <begin position="1"/>
        <end position="23"/>
    </location>
</feature>
<evidence type="ECO:0000313" key="2">
    <source>
        <dbReference type="EMBL" id="KDN66046.1"/>
    </source>
</evidence>
<dbReference type="AlphaFoldDB" id="A0A066XJX3"/>
<dbReference type="EMBL" id="JMSE01000971">
    <property type="protein sequence ID" value="KDN66046.1"/>
    <property type="molecule type" value="Genomic_DNA"/>
</dbReference>
<accession>A0A066XJX3</accession>
<proteinExistence type="predicted"/>
<feature type="chain" id="PRO_5001630412" evidence="1">
    <location>
        <begin position="24"/>
        <end position="397"/>
    </location>
</feature>
<dbReference type="eggNOG" id="ENOG502T5J9">
    <property type="taxonomic scope" value="Eukaryota"/>
</dbReference>
<evidence type="ECO:0000256" key="1">
    <source>
        <dbReference type="SAM" id="SignalP"/>
    </source>
</evidence>
<comment type="caution">
    <text evidence="2">The sequence shown here is derived from an EMBL/GenBank/DDBJ whole genome shotgun (WGS) entry which is preliminary data.</text>
</comment>